<evidence type="ECO:0000313" key="5">
    <source>
        <dbReference type="Proteomes" id="UP000231246"/>
    </source>
</evidence>
<dbReference type="AlphaFoldDB" id="A0A2H0BU34"/>
<dbReference type="Proteomes" id="UP000231246">
    <property type="component" value="Unassembled WGS sequence"/>
</dbReference>
<evidence type="ECO:0000256" key="1">
    <source>
        <dbReference type="SAM" id="Phobius"/>
    </source>
</evidence>
<feature type="domain" description="ABC-type uncharacterised transport system" evidence="2">
    <location>
        <begin position="179"/>
        <end position="423"/>
    </location>
</feature>
<comment type="caution">
    <text evidence="4">The sequence shown here is derived from an EMBL/GenBank/DDBJ whole genome shotgun (WGS) entry which is preliminary data.</text>
</comment>
<dbReference type="Pfam" id="PF09822">
    <property type="entry name" value="ABC_transp_aux"/>
    <property type="match status" value="1"/>
</dbReference>
<feature type="transmembrane region" description="Helical" evidence="1">
    <location>
        <begin position="471"/>
        <end position="489"/>
    </location>
</feature>
<gene>
    <name evidence="4" type="ORF">COW99_05255</name>
</gene>
<dbReference type="EMBL" id="PCTA01000033">
    <property type="protein sequence ID" value="PIP61172.1"/>
    <property type="molecule type" value="Genomic_DNA"/>
</dbReference>
<reference evidence="4 5" key="1">
    <citation type="submission" date="2017-09" db="EMBL/GenBank/DDBJ databases">
        <title>Depth-based differentiation of microbial function through sediment-hosted aquifers and enrichment of novel symbionts in the deep terrestrial subsurface.</title>
        <authorList>
            <person name="Probst A.J."/>
            <person name="Ladd B."/>
            <person name="Jarett J.K."/>
            <person name="Geller-Mcgrath D.E."/>
            <person name="Sieber C.M."/>
            <person name="Emerson J.B."/>
            <person name="Anantharaman K."/>
            <person name="Thomas B.C."/>
            <person name="Malmstrom R."/>
            <person name="Stieglmeier M."/>
            <person name="Klingl A."/>
            <person name="Woyke T."/>
            <person name="Ryan C.M."/>
            <person name="Banfield J.F."/>
        </authorList>
    </citation>
    <scope>NUCLEOTIDE SEQUENCE [LARGE SCALE GENOMIC DNA]</scope>
    <source>
        <strain evidence="4">CG22_combo_CG10-13_8_21_14_all_38_20</strain>
    </source>
</reference>
<evidence type="ECO:0000259" key="2">
    <source>
        <dbReference type="Pfam" id="PF09822"/>
    </source>
</evidence>
<keyword evidence="1" id="KW-0472">Membrane</keyword>
<keyword evidence="1" id="KW-0812">Transmembrane</keyword>
<accession>A0A2H0BU34</accession>
<proteinExistence type="predicted"/>
<keyword evidence="1" id="KW-1133">Transmembrane helix</keyword>
<organism evidence="4 5">
    <name type="scientific">Candidatus Roizmanbacteria bacterium CG22_combo_CG10-13_8_21_14_all_38_20</name>
    <dbReference type="NCBI Taxonomy" id="1974862"/>
    <lineage>
        <taxon>Bacteria</taxon>
        <taxon>Candidatus Roizmaniibacteriota</taxon>
    </lineage>
</organism>
<dbReference type="InterPro" id="IPR019196">
    <property type="entry name" value="ABC_transp_unknown"/>
</dbReference>
<evidence type="ECO:0000313" key="4">
    <source>
        <dbReference type="EMBL" id="PIP61172.1"/>
    </source>
</evidence>
<protein>
    <submittedName>
        <fullName evidence="4">Uncharacterized protein</fullName>
    </submittedName>
</protein>
<name>A0A2H0BU34_9BACT</name>
<dbReference type="Pfam" id="PF23357">
    <property type="entry name" value="DUF7088"/>
    <property type="match status" value="1"/>
</dbReference>
<evidence type="ECO:0000259" key="3">
    <source>
        <dbReference type="Pfam" id="PF23357"/>
    </source>
</evidence>
<feature type="domain" description="DUF7088" evidence="3">
    <location>
        <begin position="42"/>
        <end position="144"/>
    </location>
</feature>
<dbReference type="InterPro" id="IPR055396">
    <property type="entry name" value="DUF7088"/>
</dbReference>
<sequence length="493" mass="54097">MKKIKAFMSTLSNKGLVIATLGILILLNYIVSFFPLRLDLTQDQRFSLAPVTKDILNNTDDIVTIKLYISTQLPNQVLPIKQELDSVLAEFERVSSGKIQVQTVVPDAPDKEQEAASLGIPKLQFSGFEREKLQVQQGYFGGVIEYGGKSETIPVFEEGANYEYLLISSIKRLTSNNIPTVAFTTGHGEVEQIAIANQLLSRDFNVTTQVLVATEGENIAISDNVSTLVVVGSTQVWQEQEKQILRDFVNSGKSVLLAVEGVEVTENLQAFPVDHNLNDTFSALGLSLNSDLVVSASNEIANFRTATNIFLTPYPFWIRIQPAGVNKDIPALSQLETAMFPWASSISIQGPSLNKSKEQPFILMQTVPQSYTMNENFNLDPSQDFSLDIETKGKVVAAATQTSTGGKVALVGDSDFISDAGFQREQANAVFFVNLVDWLSSDAALSSIRARGISYRPLTVLSDSMRDTVKYGLIAVVPVLALILGFIRINKRK</sequence>